<keyword evidence="2" id="KW-1185">Reference proteome</keyword>
<gene>
    <name evidence="1" type="ORF">PORY_001142</name>
</gene>
<dbReference type="Proteomes" id="UP000768646">
    <property type="component" value="Unassembled WGS sequence"/>
</dbReference>
<protein>
    <submittedName>
        <fullName evidence="1">Uncharacterized protein</fullName>
    </submittedName>
</protein>
<dbReference type="EMBL" id="JABTEG010000003">
    <property type="protein sequence ID" value="KAG4305586.1"/>
    <property type="molecule type" value="Genomic_DNA"/>
</dbReference>
<organism evidence="1 2">
    <name type="scientific">Pneumocystis oryctolagi</name>
    <dbReference type="NCBI Taxonomy" id="42067"/>
    <lineage>
        <taxon>Eukaryota</taxon>
        <taxon>Fungi</taxon>
        <taxon>Dikarya</taxon>
        <taxon>Ascomycota</taxon>
        <taxon>Taphrinomycotina</taxon>
        <taxon>Pneumocystomycetes</taxon>
        <taxon>Pneumocystaceae</taxon>
        <taxon>Pneumocystis</taxon>
    </lineage>
</organism>
<reference evidence="1 2" key="1">
    <citation type="journal article" date="2021" name="Commun. Biol.">
        <title>Genomic insights into the host specific adaptation of the Pneumocystis genus.</title>
        <authorList>
            <person name="Cisse O.H."/>
            <person name="Ma L."/>
            <person name="Dekker J.P."/>
            <person name="Khil P.P."/>
            <person name="Youn J.-H."/>
            <person name="Brenchley J.M."/>
            <person name="Blair R."/>
            <person name="Pahar B."/>
            <person name="Chabe M."/>
            <person name="Van Rompay K.K.A."/>
            <person name="Keesler R."/>
            <person name="Sukura A."/>
            <person name="Hirsch V."/>
            <person name="Kutty G."/>
            <person name="Liu Y."/>
            <person name="Peng L."/>
            <person name="Chen J."/>
            <person name="Song J."/>
            <person name="Weissenbacher-Lang C."/>
            <person name="Xu J."/>
            <person name="Upham N.S."/>
            <person name="Stajich J.E."/>
            <person name="Cuomo C.A."/>
            <person name="Cushion M.T."/>
            <person name="Kovacs J.A."/>
        </authorList>
    </citation>
    <scope>NUCLEOTIDE SEQUENCE [LARGE SCALE GENOMIC DNA]</scope>
    <source>
        <strain evidence="1 2">RABM</strain>
    </source>
</reference>
<evidence type="ECO:0000313" key="2">
    <source>
        <dbReference type="Proteomes" id="UP000768646"/>
    </source>
</evidence>
<sequence>MSIFYAGIARGQEILSEYSVDGVDMSYLVSLILEKVELSGETKLTYVYKMYMIHYICTPMSQVGGMTYLCITSDQIGRRISFSLLYEMKHDFLKRFSLHDIVELPVSEFSCFNQEIAEKIRVMMNSEDMAMTTDMARVVKKEIEHVKIAMVENIERVLERGERIELLLDRTQNMNETAFSFSKRSCYLRNKNQHHRQVWWKYVSMLRQKLRQYFLLPLYFHEKQQIKILMLIPNAYLYFSSIIAQGQFPKLGLVLVTIVASIRDIFWKDEVFQENVQETDSEDLGEVVNLSKMVHKNIIQ</sequence>
<evidence type="ECO:0000313" key="1">
    <source>
        <dbReference type="EMBL" id="KAG4305586.1"/>
    </source>
</evidence>
<proteinExistence type="predicted"/>
<comment type="caution">
    <text evidence="1">The sequence shown here is derived from an EMBL/GenBank/DDBJ whole genome shotgun (WGS) entry which is preliminary data.</text>
</comment>
<accession>A0ACB7CD73</accession>
<name>A0ACB7CD73_9ASCO</name>